<dbReference type="RefSeq" id="WP_073321210.1">
    <property type="nucleotide sequence ID" value="NZ_FQWD01000003.1"/>
</dbReference>
<evidence type="ECO:0000313" key="3">
    <source>
        <dbReference type="Proteomes" id="UP000184520"/>
    </source>
</evidence>
<gene>
    <name evidence="2" type="ORF">SAMN05216361_1794</name>
</gene>
<dbReference type="GO" id="GO:0006508">
    <property type="term" value="P:proteolysis"/>
    <property type="evidence" value="ECO:0007669"/>
    <property type="project" value="UniProtKB-KW"/>
</dbReference>
<dbReference type="PROSITE" id="PS50106">
    <property type="entry name" value="PDZ"/>
    <property type="match status" value="1"/>
</dbReference>
<dbReference type="SUPFAM" id="SSF50156">
    <property type="entry name" value="PDZ domain-like"/>
    <property type="match status" value="1"/>
</dbReference>
<dbReference type="InterPro" id="IPR040756">
    <property type="entry name" value="Peptidase_M61_N"/>
</dbReference>
<dbReference type="SMART" id="SM00228">
    <property type="entry name" value="PDZ"/>
    <property type="match status" value="1"/>
</dbReference>
<dbReference type="InterPro" id="IPR027268">
    <property type="entry name" value="Peptidase_M4/M1_CTD_sf"/>
</dbReference>
<dbReference type="Pfam" id="PF13180">
    <property type="entry name" value="PDZ_2"/>
    <property type="match status" value="1"/>
</dbReference>
<dbReference type="EMBL" id="FQWD01000003">
    <property type="protein sequence ID" value="SHG31344.1"/>
    <property type="molecule type" value="Genomic_DNA"/>
</dbReference>
<protein>
    <submittedName>
        <fullName evidence="2">Predicted metalloprotease, contains C-terminal PDZ domain</fullName>
    </submittedName>
</protein>
<evidence type="ECO:0000313" key="2">
    <source>
        <dbReference type="EMBL" id="SHG31344.1"/>
    </source>
</evidence>
<dbReference type="SUPFAM" id="SSF55486">
    <property type="entry name" value="Metalloproteases ('zincins'), catalytic domain"/>
    <property type="match status" value="1"/>
</dbReference>
<sequence>MALHSTGIEYTLSIDSISQHVFLVTMSVPALQQTHAEVTLPAWIPGSYMVRDFARNIVSIEAVNSNNDAIDVTPTDKQTWQVEAAGDAFTLTYRVYAFDLSVRSAFINDEYAFCNGTSVFLKVTGVESLPCSVSITVPESQPDWVVETAMQLQTDGTYLCADYDELIDHPIFMGECTSETFAVQGVEFVLLFSGKTRYDTNRMCADLTKVCDHHLTLFGKPAPVKRYIFMTLIADQGYGGLEHRSSTALLYPRFELPLAGEPAQLNDGYVNFISLCSHELFHTWHVKSIQPDVLVNADLSQEVYTDQLWIYEGITSFYDDVTLARVGVIPPQHYLKIVGQNLTRLMRNTGRFKQSIAESSFYAWTKFYKQDASAINNIVSYYNKGGLVALGLDLLLRKRSEGNANLDKLMQALWQQYGHNKGTPADVIASLCMSEFSIDVSDYLQRVVYGTEDVDLAALLADIGVSVSDSPQQSVDDKGGEVPAKLTARYAFGATVKGAELGLSILTVQEGSAACQAGLHVNDRLIAVDGYVVNTKLLDRMLASEREDAFSLNIVRDGRVLNLTMPLLEAPKQHMALTINNDDAFANWLGLGAK</sequence>
<proteinExistence type="predicted"/>
<dbReference type="Pfam" id="PF05299">
    <property type="entry name" value="Peptidase_M61"/>
    <property type="match status" value="1"/>
</dbReference>
<evidence type="ECO:0000259" key="1">
    <source>
        <dbReference type="PROSITE" id="PS50106"/>
    </source>
</evidence>
<dbReference type="Pfam" id="PF17899">
    <property type="entry name" value="Peptidase_M61_N"/>
    <property type="match status" value="1"/>
</dbReference>
<dbReference type="STRING" id="634436.SAMN05216361_1794"/>
<dbReference type="Gene3D" id="1.10.390.10">
    <property type="entry name" value="Neutral Protease Domain 2"/>
    <property type="match status" value="1"/>
</dbReference>
<dbReference type="InterPro" id="IPR036034">
    <property type="entry name" value="PDZ_sf"/>
</dbReference>
<reference evidence="3" key="1">
    <citation type="submission" date="2016-11" db="EMBL/GenBank/DDBJ databases">
        <authorList>
            <person name="Varghese N."/>
            <person name="Submissions S."/>
        </authorList>
    </citation>
    <scope>NUCLEOTIDE SEQUENCE [LARGE SCALE GENOMIC DNA]</scope>
    <source>
        <strain evidence="3">CGMCC 1.8995</strain>
    </source>
</reference>
<keyword evidence="2" id="KW-0378">Hydrolase</keyword>
<keyword evidence="2" id="KW-0482">Metalloprotease</keyword>
<dbReference type="Proteomes" id="UP000184520">
    <property type="component" value="Unassembled WGS sequence"/>
</dbReference>
<dbReference type="AlphaFoldDB" id="A0A1M5ISQ4"/>
<feature type="domain" description="PDZ" evidence="1">
    <location>
        <begin position="481"/>
        <end position="530"/>
    </location>
</feature>
<keyword evidence="2" id="KW-0645">Protease</keyword>
<dbReference type="Gene3D" id="2.30.42.10">
    <property type="match status" value="1"/>
</dbReference>
<dbReference type="PIRSF" id="PIRSF016493">
    <property type="entry name" value="Glycyl_aminpptds"/>
    <property type="match status" value="1"/>
</dbReference>
<dbReference type="InterPro" id="IPR001478">
    <property type="entry name" value="PDZ"/>
</dbReference>
<dbReference type="GO" id="GO:0008237">
    <property type="term" value="F:metallopeptidase activity"/>
    <property type="evidence" value="ECO:0007669"/>
    <property type="project" value="UniProtKB-KW"/>
</dbReference>
<accession>A0A1M5ISQ4</accession>
<name>A0A1M5ISQ4_9ALTE</name>
<organism evidence="2 3">
    <name type="scientific">Marisediminitalea aggregata</name>
    <dbReference type="NCBI Taxonomy" id="634436"/>
    <lineage>
        <taxon>Bacteria</taxon>
        <taxon>Pseudomonadati</taxon>
        <taxon>Pseudomonadota</taxon>
        <taxon>Gammaproteobacteria</taxon>
        <taxon>Alteromonadales</taxon>
        <taxon>Alteromonadaceae</taxon>
        <taxon>Marisediminitalea</taxon>
    </lineage>
</organism>
<keyword evidence="3" id="KW-1185">Reference proteome</keyword>
<dbReference type="Gene3D" id="2.60.40.3650">
    <property type="match status" value="1"/>
</dbReference>
<dbReference type="InterPro" id="IPR024191">
    <property type="entry name" value="Peptidase_M61"/>
</dbReference>
<dbReference type="InterPro" id="IPR007963">
    <property type="entry name" value="Peptidase_M61_catalytic"/>
</dbReference>